<dbReference type="PANTHER" id="PTHR45953">
    <property type="entry name" value="IDURONATE 2-SULFATASE"/>
    <property type="match status" value="1"/>
</dbReference>
<dbReference type="InterPro" id="IPR000917">
    <property type="entry name" value="Sulfatase_N"/>
</dbReference>
<comment type="caution">
    <text evidence="5">The sequence shown here is derived from an EMBL/GenBank/DDBJ whole genome shotgun (WGS) entry which is preliminary data.</text>
</comment>
<protein>
    <recommendedName>
        <fullName evidence="4">Sulfatase N-terminal domain-containing protein</fullName>
    </recommendedName>
</protein>
<dbReference type="GO" id="GO:0005737">
    <property type="term" value="C:cytoplasm"/>
    <property type="evidence" value="ECO:0007669"/>
    <property type="project" value="TreeGrafter"/>
</dbReference>
<feature type="domain" description="Sulfatase N-terminal" evidence="4">
    <location>
        <begin position="17"/>
        <end position="123"/>
    </location>
</feature>
<dbReference type="InterPro" id="IPR017850">
    <property type="entry name" value="Alkaline_phosphatase_core_sf"/>
</dbReference>
<dbReference type="Gene3D" id="3.40.720.10">
    <property type="entry name" value="Alkaline Phosphatase, subunit A"/>
    <property type="match status" value="1"/>
</dbReference>
<evidence type="ECO:0000313" key="5">
    <source>
        <dbReference type="EMBL" id="KXB01195.1"/>
    </source>
</evidence>
<keyword evidence="2" id="KW-0378">Hydrolase</keyword>
<dbReference type="EMBL" id="LHXV01000022">
    <property type="protein sequence ID" value="KXB01195.1"/>
    <property type="molecule type" value="Genomic_DNA"/>
</dbReference>
<gene>
    <name evidence="5" type="ORF">AKJ41_02450</name>
</gene>
<evidence type="ECO:0000256" key="3">
    <source>
        <dbReference type="SAM" id="Coils"/>
    </source>
</evidence>
<dbReference type="SUPFAM" id="SSF53649">
    <property type="entry name" value="Alkaline phosphatase-like"/>
    <property type="match status" value="1"/>
</dbReference>
<evidence type="ECO:0000256" key="2">
    <source>
        <dbReference type="ARBA" id="ARBA00022801"/>
    </source>
</evidence>
<dbReference type="GO" id="GO:0046872">
    <property type="term" value="F:metal ion binding"/>
    <property type="evidence" value="ECO:0007669"/>
    <property type="project" value="UniProtKB-KW"/>
</dbReference>
<evidence type="ECO:0000259" key="4">
    <source>
        <dbReference type="Pfam" id="PF00884"/>
    </source>
</evidence>
<organism evidence="5 6">
    <name type="scientific">candidate division MSBL1 archaeon SCGC-AAA259O05</name>
    <dbReference type="NCBI Taxonomy" id="1698271"/>
    <lineage>
        <taxon>Archaea</taxon>
        <taxon>Methanobacteriati</taxon>
        <taxon>Methanobacteriota</taxon>
        <taxon>candidate division MSBL1</taxon>
    </lineage>
</organism>
<keyword evidence="6" id="KW-1185">Reference proteome</keyword>
<sequence length="274" mass="31955">MKYFKENEYLDLLYKEKHEENNDPYEPAENLRNYDSNIRYVDGCLENLFIKLKDLGIRDETLVLITSDHGEAFGEYGFWDHYSSYRNISNIPLIIVGDKINSKNVEAYAQSVDLMPTLLELCGLDSPQGLDGKSMTPLLEGEDEFRGSVIVNSDATVIQRMYVKNDNALVHTPSRPVWDHIDEYELFDLSEDSRQIRNIADKKEEKAQKLRLELQDWLSKEFDGSPDPLQLSIFRGGWMWNGFSRILEPSKWKNLLKEYPKLKNTLKSNLIYQK</sequence>
<reference evidence="5 6" key="1">
    <citation type="journal article" date="2016" name="Sci. Rep.">
        <title>Metabolic traits of an uncultured archaeal lineage -MSBL1- from brine pools of the Red Sea.</title>
        <authorList>
            <person name="Mwirichia R."/>
            <person name="Alam I."/>
            <person name="Rashid M."/>
            <person name="Vinu M."/>
            <person name="Ba-Alawi W."/>
            <person name="Anthony Kamau A."/>
            <person name="Kamanda Ngugi D."/>
            <person name="Goker M."/>
            <person name="Klenk H.P."/>
            <person name="Bajic V."/>
            <person name="Stingl U."/>
        </authorList>
    </citation>
    <scope>NUCLEOTIDE SEQUENCE [LARGE SCALE GENOMIC DNA]</scope>
    <source>
        <strain evidence="5">SCGC-AAA259O05</strain>
    </source>
</reference>
<dbReference type="AlphaFoldDB" id="A0A133V427"/>
<proteinExistence type="predicted"/>
<keyword evidence="3" id="KW-0175">Coiled coil</keyword>
<dbReference type="PANTHER" id="PTHR45953:SF1">
    <property type="entry name" value="IDURONATE 2-SULFATASE"/>
    <property type="match status" value="1"/>
</dbReference>
<dbReference type="Pfam" id="PF00884">
    <property type="entry name" value="Sulfatase"/>
    <property type="match status" value="1"/>
</dbReference>
<evidence type="ECO:0000313" key="6">
    <source>
        <dbReference type="Proteomes" id="UP000070344"/>
    </source>
</evidence>
<dbReference type="Proteomes" id="UP000070344">
    <property type="component" value="Unassembled WGS sequence"/>
</dbReference>
<accession>A0A133V427</accession>
<name>A0A133V427_9EURY</name>
<dbReference type="GO" id="GO:0008484">
    <property type="term" value="F:sulfuric ester hydrolase activity"/>
    <property type="evidence" value="ECO:0007669"/>
    <property type="project" value="TreeGrafter"/>
</dbReference>
<evidence type="ECO:0000256" key="1">
    <source>
        <dbReference type="ARBA" id="ARBA00022723"/>
    </source>
</evidence>
<feature type="coiled-coil region" evidence="3">
    <location>
        <begin position="193"/>
        <end position="220"/>
    </location>
</feature>
<keyword evidence="1" id="KW-0479">Metal-binding</keyword>